<dbReference type="PANTHER" id="PTHR30290">
    <property type="entry name" value="PERIPLASMIC BINDING COMPONENT OF ABC TRANSPORTER"/>
    <property type="match status" value="1"/>
</dbReference>
<name>A0A5C8PD59_9HYPH</name>
<feature type="compositionally biased region" description="Basic residues" evidence="3">
    <location>
        <begin position="8"/>
        <end position="27"/>
    </location>
</feature>
<dbReference type="AlphaFoldDB" id="A0A5C8PD59"/>
<dbReference type="InterPro" id="IPR039424">
    <property type="entry name" value="SBP_5"/>
</dbReference>
<dbReference type="Gene3D" id="3.40.190.10">
    <property type="entry name" value="Periplasmic binding protein-like II"/>
    <property type="match status" value="1"/>
</dbReference>
<dbReference type="InterPro" id="IPR000914">
    <property type="entry name" value="SBP_5_dom"/>
</dbReference>
<dbReference type="Gene3D" id="3.10.105.10">
    <property type="entry name" value="Dipeptide-binding Protein, Domain 3"/>
    <property type="match status" value="1"/>
</dbReference>
<dbReference type="CDD" id="cd08500">
    <property type="entry name" value="PBP2_NikA_DppA_OppA_like_4"/>
    <property type="match status" value="1"/>
</dbReference>
<feature type="region of interest" description="Disordered" evidence="3">
    <location>
        <begin position="1"/>
        <end position="43"/>
    </location>
</feature>
<dbReference type="Proteomes" id="UP000321638">
    <property type="component" value="Unassembled WGS sequence"/>
</dbReference>
<gene>
    <name evidence="5" type="ORF">FHP25_28670</name>
</gene>
<evidence type="ECO:0000259" key="4">
    <source>
        <dbReference type="Pfam" id="PF00496"/>
    </source>
</evidence>
<feature type="compositionally biased region" description="Basic and acidic residues" evidence="3">
    <location>
        <begin position="28"/>
        <end position="38"/>
    </location>
</feature>
<reference evidence="5 6" key="1">
    <citation type="submission" date="2019-06" db="EMBL/GenBank/DDBJ databases">
        <title>New taxonomy in bacterial strain CC-CFT640, isolated from vineyard.</title>
        <authorList>
            <person name="Lin S.-Y."/>
            <person name="Tsai C.-F."/>
            <person name="Young C.-C."/>
        </authorList>
    </citation>
    <scope>NUCLEOTIDE SEQUENCE [LARGE SCALE GENOMIC DNA]</scope>
    <source>
        <strain evidence="5 6">CC-CFT640</strain>
    </source>
</reference>
<dbReference type="EMBL" id="VDUZ01000040">
    <property type="protein sequence ID" value="TXL71672.1"/>
    <property type="molecule type" value="Genomic_DNA"/>
</dbReference>
<dbReference type="OrthoDB" id="9803988at2"/>
<evidence type="ECO:0000256" key="1">
    <source>
        <dbReference type="ARBA" id="ARBA00004418"/>
    </source>
</evidence>
<dbReference type="GO" id="GO:0015833">
    <property type="term" value="P:peptide transport"/>
    <property type="evidence" value="ECO:0007669"/>
    <property type="project" value="TreeGrafter"/>
</dbReference>
<proteinExistence type="inferred from homology"/>
<dbReference type="PANTHER" id="PTHR30290:SF62">
    <property type="entry name" value="OLIGOPEPTIDE ABC TRANSPORTER, PERIPLASMIC OLIGOPEPTIDE-BINDING PROTEIN"/>
    <property type="match status" value="1"/>
</dbReference>
<sequence>MAGAVPRQRQRAARLARPRQRSFRARHGGADRPHHREGGVTMRQTSRAGWLRCLIVPLAAALLSGTALPAAADDACPAPQQIVDNTARLPALQETPFLAESVKAGKIATVAERMPRVPSVVDHFAGKDGPGRSGGEIVTLMAIAREVRMMVVYGYARLVGFDERLHLVPDILQDVDVEDGRIFTLKLRPGHRWSDGAPFTTEDFRYFWEDVANNAELSPSGPPLEMLVDGQPPKVEVIDATTIRYTWDKPNPFFLPAQARPAPLFIYRPAHYLKQYHQKYADPVELKKKIDALRQRTWASLHNRLDDMYRNENPDLPSLQPWILESRPPFQNRITFVRNPYYHRVDARGVQLPYIDRVHMNLVSPSLIPLKAGSGESDLQARYLRFDNYTFLRQGAKQFGFDVRLWETGLGSHLALYPNLNYAEPIWQLVLREPNVRRALSMAIDREEINEILYVGMATPSNNTVRPESPLFRDEYRSKYTRLDYKEANRVLDKVRFTLPDGSEGDVRKRNGRGVRLLPDGRPMVIVLETAGESTEETDVLRLIADSWKKIGVELVTRPQTREILRGRIYSGEAMMTIWGGLENSVPDARSNPAELACLSQAVLWCPKFGQYRETGGKSGEAIPESLEVVRELSDLAERWSRTADCREQERIWHRMLQIHADFQYTIGIVSGVKQPVVVTSKLKNVPHSGVYSWEPYAFFGAYRPDTFWLSEKK</sequence>
<feature type="domain" description="Solute-binding protein family 5" evidence="4">
    <location>
        <begin position="167"/>
        <end position="587"/>
    </location>
</feature>
<evidence type="ECO:0000313" key="5">
    <source>
        <dbReference type="EMBL" id="TXL71672.1"/>
    </source>
</evidence>
<evidence type="ECO:0000256" key="3">
    <source>
        <dbReference type="SAM" id="MobiDB-lite"/>
    </source>
</evidence>
<dbReference type="Pfam" id="PF00496">
    <property type="entry name" value="SBP_bac_5"/>
    <property type="match status" value="1"/>
</dbReference>
<accession>A0A5C8PD59</accession>
<organism evidence="5 6">
    <name type="scientific">Vineibacter terrae</name>
    <dbReference type="NCBI Taxonomy" id="2586908"/>
    <lineage>
        <taxon>Bacteria</taxon>
        <taxon>Pseudomonadati</taxon>
        <taxon>Pseudomonadota</taxon>
        <taxon>Alphaproteobacteria</taxon>
        <taxon>Hyphomicrobiales</taxon>
        <taxon>Vineibacter</taxon>
    </lineage>
</organism>
<dbReference type="GO" id="GO:1904680">
    <property type="term" value="F:peptide transmembrane transporter activity"/>
    <property type="evidence" value="ECO:0007669"/>
    <property type="project" value="TreeGrafter"/>
</dbReference>
<evidence type="ECO:0000313" key="6">
    <source>
        <dbReference type="Proteomes" id="UP000321638"/>
    </source>
</evidence>
<evidence type="ECO:0000256" key="2">
    <source>
        <dbReference type="ARBA" id="ARBA00005695"/>
    </source>
</evidence>
<comment type="subcellular location">
    <subcellularLocation>
        <location evidence="1">Periplasm</location>
    </subcellularLocation>
</comment>
<protein>
    <submittedName>
        <fullName evidence="5">ABC transporter substrate-binding protein</fullName>
    </submittedName>
</protein>
<keyword evidence="6" id="KW-1185">Reference proteome</keyword>
<comment type="caution">
    <text evidence="5">The sequence shown here is derived from an EMBL/GenBank/DDBJ whole genome shotgun (WGS) entry which is preliminary data.</text>
</comment>
<comment type="similarity">
    <text evidence="2">Belongs to the bacterial solute-binding protein 5 family.</text>
</comment>
<dbReference type="SUPFAM" id="SSF53850">
    <property type="entry name" value="Periplasmic binding protein-like II"/>
    <property type="match status" value="1"/>
</dbReference>